<dbReference type="EMBL" id="ATHJ01000076">
    <property type="protein sequence ID" value="EPR41381.1"/>
    <property type="molecule type" value="Genomic_DNA"/>
</dbReference>
<dbReference type="CDD" id="cd00118">
    <property type="entry name" value="LysM"/>
    <property type="match status" value="1"/>
</dbReference>
<dbReference type="OrthoDB" id="9765158at2"/>
<dbReference type="Gene3D" id="3.10.350.10">
    <property type="entry name" value="LysM domain"/>
    <property type="match status" value="1"/>
</dbReference>
<dbReference type="STRING" id="897.B2D07_06255"/>
<dbReference type="eggNOG" id="COG1652">
    <property type="taxonomic scope" value="Bacteria"/>
</dbReference>
<keyword evidence="1" id="KW-0732">Signal</keyword>
<dbReference type="SUPFAM" id="SSF54106">
    <property type="entry name" value="LysM domain"/>
    <property type="match status" value="1"/>
</dbReference>
<dbReference type="PANTHER" id="PTHR34700:SF4">
    <property type="entry name" value="PHAGE-LIKE ELEMENT PBSX PROTEIN XKDP"/>
    <property type="match status" value="1"/>
</dbReference>
<organism evidence="3 4">
    <name type="scientific">Desulfococcus multivorans DSM 2059</name>
    <dbReference type="NCBI Taxonomy" id="1121405"/>
    <lineage>
        <taxon>Bacteria</taxon>
        <taxon>Pseudomonadati</taxon>
        <taxon>Thermodesulfobacteriota</taxon>
        <taxon>Desulfobacteria</taxon>
        <taxon>Desulfobacterales</taxon>
        <taxon>Desulfococcaceae</taxon>
        <taxon>Desulfococcus</taxon>
    </lineage>
</organism>
<dbReference type="InterPro" id="IPR018392">
    <property type="entry name" value="LysM"/>
</dbReference>
<keyword evidence="4" id="KW-1185">Reference proteome</keyword>
<dbReference type="PROSITE" id="PS51782">
    <property type="entry name" value="LYSM"/>
    <property type="match status" value="1"/>
</dbReference>
<feature type="domain" description="LysM" evidence="2">
    <location>
        <begin position="39"/>
        <end position="89"/>
    </location>
</feature>
<dbReference type="RefSeq" id="WP_020876593.1">
    <property type="nucleotide sequence ID" value="NZ_ATHJ01000076.1"/>
</dbReference>
<evidence type="ECO:0000256" key="1">
    <source>
        <dbReference type="SAM" id="SignalP"/>
    </source>
</evidence>
<dbReference type="Pfam" id="PF01476">
    <property type="entry name" value="LysM"/>
    <property type="match status" value="1"/>
</dbReference>
<reference evidence="3 4" key="1">
    <citation type="journal article" date="2013" name="Genome Announc.">
        <title>Draft genome sequences for three mercury-methylating, sulfate-reducing bacteria.</title>
        <authorList>
            <person name="Brown S.D."/>
            <person name="Hurt R.A.Jr."/>
            <person name="Gilmour C.C."/>
            <person name="Elias D.A."/>
        </authorList>
    </citation>
    <scope>NUCLEOTIDE SEQUENCE [LARGE SCALE GENOMIC DNA]</scope>
    <source>
        <strain evidence="3 4">DSM 2059</strain>
    </source>
</reference>
<name>S7TWF5_DESML</name>
<evidence type="ECO:0000313" key="4">
    <source>
        <dbReference type="Proteomes" id="UP000014977"/>
    </source>
</evidence>
<dbReference type="InterPro" id="IPR052196">
    <property type="entry name" value="Bact_Kbp"/>
</dbReference>
<evidence type="ECO:0000313" key="3">
    <source>
        <dbReference type="EMBL" id="EPR41381.1"/>
    </source>
</evidence>
<dbReference type="AlphaFoldDB" id="S7TWF5"/>
<dbReference type="SMART" id="SM00257">
    <property type="entry name" value="LysM"/>
    <property type="match status" value="1"/>
</dbReference>
<proteinExistence type="predicted"/>
<dbReference type="PANTHER" id="PTHR34700">
    <property type="entry name" value="POTASSIUM BINDING PROTEIN KBP"/>
    <property type="match status" value="1"/>
</dbReference>
<dbReference type="InterPro" id="IPR036779">
    <property type="entry name" value="LysM_dom_sf"/>
</dbReference>
<feature type="signal peptide" evidence="1">
    <location>
        <begin position="1"/>
        <end position="23"/>
    </location>
</feature>
<sequence>MKNTWKIKMPFMLALLGSFFAMASYAADNENRVRDEAVTYYIVQEGDTLWDISNLFLASPGYWPEIWSINSRIPILNPHLIFPGQRIRLYGRGPTPQTIGGEASPPAEPPRIAARRYFHYPSIHRIGFIQNDPARSLGVIFKVRGNKEMISMTDVVYIQASGETDLAVGDRYTIYRASTPIFDPAGKTVIGVQHLLTGTVEVLRKSPDYILGRIIQSFRDIRIGDRLMPIEERSPDIPLTDSITGLSARIIAAEERTAIMGEHDIAFIDKGALDGVRPGQKYGIFEPTHVRLPETSEGKSTNDFVVRSEVGKVIVLLTRPTAATCLITHSLQSLNAGLAVAFPED</sequence>
<comment type="caution">
    <text evidence="3">The sequence shown here is derived from an EMBL/GenBank/DDBJ whole genome shotgun (WGS) entry which is preliminary data.</text>
</comment>
<dbReference type="PATRIC" id="fig|1121405.3.peg.1702"/>
<protein>
    <submittedName>
        <fullName evidence="3">Peptidoglycan-binding lysin domain-containing protein</fullName>
    </submittedName>
</protein>
<gene>
    <name evidence="3" type="ORF">dsmv_2162</name>
</gene>
<evidence type="ECO:0000259" key="2">
    <source>
        <dbReference type="PROSITE" id="PS51782"/>
    </source>
</evidence>
<accession>S7TWF5</accession>
<feature type="chain" id="PRO_5030177229" evidence="1">
    <location>
        <begin position="24"/>
        <end position="345"/>
    </location>
</feature>
<dbReference type="Proteomes" id="UP000014977">
    <property type="component" value="Unassembled WGS sequence"/>
</dbReference>